<dbReference type="GO" id="GO:0008146">
    <property type="term" value="F:sulfotransferase activity"/>
    <property type="evidence" value="ECO:0007669"/>
    <property type="project" value="InterPro"/>
</dbReference>
<dbReference type="EC" id="2.8.2.-" evidence="9"/>
<reference evidence="11" key="1">
    <citation type="journal article" date="2023" name="G3 (Bethesda)">
        <title>Whole genome assemblies of Zophobas morio and Tenebrio molitor.</title>
        <authorList>
            <person name="Kaur S."/>
            <person name="Stinson S.A."/>
            <person name="diCenzo G.C."/>
        </authorList>
    </citation>
    <scope>NUCLEOTIDE SEQUENCE</scope>
    <source>
        <strain evidence="11">QUZm001</strain>
    </source>
</reference>
<evidence type="ECO:0000256" key="8">
    <source>
        <dbReference type="ARBA" id="ARBA00023180"/>
    </source>
</evidence>
<dbReference type="SUPFAM" id="SSF54236">
    <property type="entry name" value="Ubiquitin-like"/>
    <property type="match status" value="1"/>
</dbReference>
<evidence type="ECO:0000256" key="9">
    <source>
        <dbReference type="RuleBase" id="RU364020"/>
    </source>
</evidence>
<dbReference type="InterPro" id="IPR027417">
    <property type="entry name" value="P-loop_NTPase"/>
</dbReference>
<comment type="caution">
    <text evidence="11">The sequence shown here is derived from an EMBL/GenBank/DDBJ whole genome shotgun (WGS) entry which is preliminary data.</text>
</comment>
<dbReference type="SUPFAM" id="SSF52540">
    <property type="entry name" value="P-loop containing nucleoside triphosphate hydrolases"/>
    <property type="match status" value="1"/>
</dbReference>
<sequence length="435" mass="50232">MDDDKQNLEQELDNLSYEDLCEITQSSLRRLIAADPLLQDLPGDVTTEEVLAQIAVAQGKSITVVVLRHYETPLHVVIPQLGTTVRDLKRAIQRNFTLRQQRLRSKTKISWGYVWRTYDLLHWGKPMSKDGELVSNYGVVNSAGMVGFDRLIFGQLLVLVVQGRYPWLEQVTRQEQLTRGCTRYGGGARRIDYDQLDHVLVDHKHKMLYCYVPKVACTNWKRLLMVLTGTSSSSNLVDIPGSLAHADNSTLRLSQLDPPAVRHCLEHYTAFVMVRHPFERLLSAYRNKFENTYSQYFQLRYGRTIIRKYRHNATDSDLDTGTNVTFREFVWYVLEDGSANEHWAPVFDLCHPCSLNYSFIGRYETLVEDAAALLDMIGAPPIAFPFTRSSNTSHKLRTYFQQLSMDDIRGLYKKYEYDFRLFGYTLEDLLGFDLP</sequence>
<evidence type="ECO:0000313" key="12">
    <source>
        <dbReference type="Proteomes" id="UP001168821"/>
    </source>
</evidence>
<dbReference type="EMBL" id="JALNTZ010000005">
    <property type="protein sequence ID" value="KAJ3650431.1"/>
    <property type="molecule type" value="Genomic_DNA"/>
</dbReference>
<evidence type="ECO:0000256" key="1">
    <source>
        <dbReference type="ARBA" id="ARBA00004323"/>
    </source>
</evidence>
<dbReference type="InterPro" id="IPR040610">
    <property type="entry name" value="SNRNP25_ubiquitin"/>
</dbReference>
<dbReference type="Gene3D" id="3.10.20.90">
    <property type="entry name" value="Phosphatidylinositol 3-kinase Catalytic Subunit, Chain A, domain 1"/>
    <property type="match status" value="1"/>
</dbReference>
<keyword evidence="7" id="KW-0472">Membrane</keyword>
<evidence type="ECO:0000313" key="11">
    <source>
        <dbReference type="EMBL" id="KAJ3650431.1"/>
    </source>
</evidence>
<gene>
    <name evidence="11" type="ORF">Zmor_016532</name>
</gene>
<feature type="domain" description="SNRNP25 ubiquitin-like" evidence="10">
    <location>
        <begin position="62"/>
        <end position="144"/>
    </location>
</feature>
<comment type="subcellular location">
    <subcellularLocation>
        <location evidence="1 9">Golgi apparatus membrane</location>
        <topology evidence="1 9">Single-pass type II membrane protein</topology>
    </subcellularLocation>
</comment>
<dbReference type="PANTHER" id="PTHR12137:SF54">
    <property type="entry name" value="CARBOHYDRATE SULFOTRANSFERASE"/>
    <property type="match status" value="1"/>
</dbReference>
<name>A0AA38I7H7_9CUCU</name>
<dbReference type="Pfam" id="PF18036">
    <property type="entry name" value="Ubiquitin_4"/>
    <property type="match status" value="1"/>
</dbReference>
<keyword evidence="9" id="KW-0735">Signal-anchor</keyword>
<evidence type="ECO:0000256" key="7">
    <source>
        <dbReference type="ARBA" id="ARBA00023136"/>
    </source>
</evidence>
<dbReference type="InterPro" id="IPR018011">
    <property type="entry name" value="Carb_sulfotrans_8-10"/>
</dbReference>
<dbReference type="Pfam" id="PF03567">
    <property type="entry name" value="Sulfotransfer_2"/>
    <property type="match status" value="1"/>
</dbReference>
<dbReference type="GO" id="GO:0016051">
    <property type="term" value="P:carbohydrate biosynthetic process"/>
    <property type="evidence" value="ECO:0007669"/>
    <property type="project" value="InterPro"/>
</dbReference>
<dbReference type="Proteomes" id="UP001168821">
    <property type="component" value="Unassembled WGS sequence"/>
</dbReference>
<protein>
    <recommendedName>
        <fullName evidence="9">Carbohydrate sulfotransferase</fullName>
        <ecNumber evidence="9">2.8.2.-</ecNumber>
    </recommendedName>
</protein>
<organism evidence="11 12">
    <name type="scientific">Zophobas morio</name>
    <dbReference type="NCBI Taxonomy" id="2755281"/>
    <lineage>
        <taxon>Eukaryota</taxon>
        <taxon>Metazoa</taxon>
        <taxon>Ecdysozoa</taxon>
        <taxon>Arthropoda</taxon>
        <taxon>Hexapoda</taxon>
        <taxon>Insecta</taxon>
        <taxon>Pterygota</taxon>
        <taxon>Neoptera</taxon>
        <taxon>Endopterygota</taxon>
        <taxon>Coleoptera</taxon>
        <taxon>Polyphaga</taxon>
        <taxon>Cucujiformia</taxon>
        <taxon>Tenebrionidae</taxon>
        <taxon>Zophobas</taxon>
    </lineage>
</organism>
<accession>A0AA38I7H7</accession>
<keyword evidence="12" id="KW-1185">Reference proteome</keyword>
<dbReference type="CDD" id="cd17058">
    <property type="entry name" value="Ubl_SNRNP25"/>
    <property type="match status" value="1"/>
</dbReference>
<evidence type="ECO:0000256" key="2">
    <source>
        <dbReference type="ARBA" id="ARBA00006339"/>
    </source>
</evidence>
<dbReference type="AlphaFoldDB" id="A0AA38I7H7"/>
<evidence type="ECO:0000259" key="10">
    <source>
        <dbReference type="Pfam" id="PF18036"/>
    </source>
</evidence>
<keyword evidence="4" id="KW-0812">Transmembrane</keyword>
<dbReference type="PANTHER" id="PTHR12137">
    <property type="entry name" value="CARBOHYDRATE SULFOTRANSFERASE"/>
    <property type="match status" value="1"/>
</dbReference>
<keyword evidence="8 9" id="KW-0325">Glycoprotein</keyword>
<keyword evidence="5" id="KW-1133">Transmembrane helix</keyword>
<evidence type="ECO:0000256" key="6">
    <source>
        <dbReference type="ARBA" id="ARBA00023034"/>
    </source>
</evidence>
<comment type="similarity">
    <text evidence="2 9">Belongs to the sulfotransferase 2 family.</text>
</comment>
<evidence type="ECO:0000256" key="5">
    <source>
        <dbReference type="ARBA" id="ARBA00022989"/>
    </source>
</evidence>
<keyword evidence="6 9" id="KW-0333">Golgi apparatus</keyword>
<evidence type="ECO:0000256" key="3">
    <source>
        <dbReference type="ARBA" id="ARBA00022679"/>
    </source>
</evidence>
<dbReference type="InterPro" id="IPR005331">
    <property type="entry name" value="Sulfotransferase"/>
</dbReference>
<dbReference type="Gene3D" id="3.40.50.300">
    <property type="entry name" value="P-loop containing nucleotide triphosphate hydrolases"/>
    <property type="match status" value="1"/>
</dbReference>
<dbReference type="InterPro" id="IPR029071">
    <property type="entry name" value="Ubiquitin-like_domsf"/>
</dbReference>
<keyword evidence="3 9" id="KW-0808">Transferase</keyword>
<dbReference type="GO" id="GO:0000139">
    <property type="term" value="C:Golgi membrane"/>
    <property type="evidence" value="ECO:0007669"/>
    <property type="project" value="UniProtKB-SubCell"/>
</dbReference>
<evidence type="ECO:0000256" key="4">
    <source>
        <dbReference type="ARBA" id="ARBA00022692"/>
    </source>
</evidence>
<keyword evidence="9" id="KW-0119">Carbohydrate metabolism</keyword>
<proteinExistence type="inferred from homology"/>